<dbReference type="RefSeq" id="WP_117179752.1">
    <property type="nucleotide sequence ID" value="NZ_QFZK01000018.1"/>
</dbReference>
<organism evidence="1 2">
    <name type="scientific">Rhodoferax lacus</name>
    <dbReference type="NCBI Taxonomy" id="2184758"/>
    <lineage>
        <taxon>Bacteria</taxon>
        <taxon>Pseudomonadati</taxon>
        <taxon>Pseudomonadota</taxon>
        <taxon>Betaproteobacteria</taxon>
        <taxon>Burkholderiales</taxon>
        <taxon>Comamonadaceae</taxon>
        <taxon>Rhodoferax</taxon>
    </lineage>
</organism>
<dbReference type="EMBL" id="QFZK01000018">
    <property type="protein sequence ID" value="RFO95312.1"/>
    <property type="molecule type" value="Genomic_DNA"/>
</dbReference>
<evidence type="ECO:0000313" key="1">
    <source>
        <dbReference type="EMBL" id="RFO95312.1"/>
    </source>
</evidence>
<gene>
    <name evidence="1" type="ORF">DIC66_18960</name>
</gene>
<proteinExistence type="predicted"/>
<sequence>MELFILALAIGGLWFFNIREQHQRIRLLAGILGQFQVEKMMETVADGYLRALGENDAERSTQVWNMLGQAEITLCGQIQAFTQAFDAVDAESAHFSTLPIGLPFAKQLFSNYSADLRPLLHIHAKGVEALVRNEAGLNQKDKAFMLTAELLLLQHSCQWFCRSKATASARMMARHRTPHAQLLASVSEQTRSTYTRLLG</sequence>
<reference evidence="1 2" key="1">
    <citation type="submission" date="2018-05" db="EMBL/GenBank/DDBJ databases">
        <title>Rhodoferax soyangensis sp.nov., isolated from an oligotrophic freshwater lake.</title>
        <authorList>
            <person name="Park M."/>
        </authorList>
    </citation>
    <scope>NUCLEOTIDE SEQUENCE [LARGE SCALE GENOMIC DNA]</scope>
    <source>
        <strain evidence="1 2">IMCC26218</strain>
    </source>
</reference>
<protein>
    <submittedName>
        <fullName evidence="1">Uncharacterized protein</fullName>
    </submittedName>
</protein>
<evidence type="ECO:0000313" key="2">
    <source>
        <dbReference type="Proteomes" id="UP000260665"/>
    </source>
</evidence>
<dbReference type="OrthoDB" id="8654508at2"/>
<name>A0A3E1R8F1_9BURK</name>
<comment type="caution">
    <text evidence="1">The sequence shown here is derived from an EMBL/GenBank/DDBJ whole genome shotgun (WGS) entry which is preliminary data.</text>
</comment>
<keyword evidence="2" id="KW-1185">Reference proteome</keyword>
<dbReference type="Proteomes" id="UP000260665">
    <property type="component" value="Unassembled WGS sequence"/>
</dbReference>
<accession>A0A3E1R8F1</accession>
<dbReference type="AlphaFoldDB" id="A0A3E1R8F1"/>